<feature type="chain" id="PRO_5011570910" description="Outer membrane protein beta-barrel domain-containing protein" evidence="1">
    <location>
        <begin position="20"/>
        <end position="128"/>
    </location>
</feature>
<dbReference type="Proteomes" id="UP000198521">
    <property type="component" value="Unassembled WGS sequence"/>
</dbReference>
<dbReference type="EMBL" id="FOAB01000006">
    <property type="protein sequence ID" value="SEL80289.1"/>
    <property type="molecule type" value="Genomic_DNA"/>
</dbReference>
<keyword evidence="1" id="KW-0732">Signal</keyword>
<evidence type="ECO:0000313" key="2">
    <source>
        <dbReference type="EMBL" id="SEL80289.1"/>
    </source>
</evidence>
<name>A0A1H7T6Z9_AQUAM</name>
<proteinExistence type="predicted"/>
<organism evidence="2 3">
    <name type="scientific">Aquimarina amphilecti</name>
    <dbReference type="NCBI Taxonomy" id="1038014"/>
    <lineage>
        <taxon>Bacteria</taxon>
        <taxon>Pseudomonadati</taxon>
        <taxon>Bacteroidota</taxon>
        <taxon>Flavobacteriia</taxon>
        <taxon>Flavobacteriales</taxon>
        <taxon>Flavobacteriaceae</taxon>
        <taxon>Aquimarina</taxon>
    </lineage>
</organism>
<evidence type="ECO:0000256" key="1">
    <source>
        <dbReference type="SAM" id="SignalP"/>
    </source>
</evidence>
<dbReference type="STRING" id="1038014.SAMN04487910_3301"/>
<feature type="signal peptide" evidence="1">
    <location>
        <begin position="1"/>
        <end position="19"/>
    </location>
</feature>
<dbReference type="OrthoDB" id="1160367at2"/>
<evidence type="ECO:0000313" key="3">
    <source>
        <dbReference type="Proteomes" id="UP000198521"/>
    </source>
</evidence>
<sequence length="128" mass="14615">MMKIVLFVFVLLVSTVISSQDSYENGSIDFGLGAVISVGLQEEVGFNIRSQFTSSTKKSTYIVEYNRFFIKEFENTEVYNDFGVAYNVRLIHWESLSVTGGIGYVGNDYEVLSKAEDTSNLFFFYRKF</sequence>
<dbReference type="AlphaFoldDB" id="A0A1H7T6Z9"/>
<reference evidence="2 3" key="1">
    <citation type="submission" date="2016-10" db="EMBL/GenBank/DDBJ databases">
        <authorList>
            <person name="de Groot N.N."/>
        </authorList>
    </citation>
    <scope>NUCLEOTIDE SEQUENCE [LARGE SCALE GENOMIC DNA]</scope>
    <source>
        <strain evidence="2 3">DSM 25232</strain>
    </source>
</reference>
<accession>A0A1H7T6Z9</accession>
<protein>
    <recommendedName>
        <fullName evidence="4">Outer membrane protein beta-barrel domain-containing protein</fullName>
    </recommendedName>
</protein>
<gene>
    <name evidence="2" type="ORF">SAMN04487910_3301</name>
</gene>
<dbReference type="RefSeq" id="WP_139195683.1">
    <property type="nucleotide sequence ID" value="NZ_FOAB01000006.1"/>
</dbReference>
<evidence type="ECO:0008006" key="4">
    <source>
        <dbReference type="Google" id="ProtNLM"/>
    </source>
</evidence>
<keyword evidence="3" id="KW-1185">Reference proteome</keyword>